<evidence type="ECO:0000256" key="8">
    <source>
        <dbReference type="ARBA" id="ARBA00023014"/>
    </source>
</evidence>
<feature type="domain" description="4Fe-4S" evidence="13">
    <location>
        <begin position="35"/>
        <end position="95"/>
    </location>
</feature>
<feature type="binding site" evidence="10">
    <location>
        <position position="145"/>
    </location>
    <ligand>
        <name>[4Fe-4S] cluster</name>
        <dbReference type="ChEBI" id="CHEBI:49883"/>
        <label>2</label>
    </ligand>
</feature>
<dbReference type="EMBL" id="JABAFG010000004">
    <property type="protein sequence ID" value="NME27710.1"/>
    <property type="molecule type" value="Genomic_DNA"/>
</dbReference>
<evidence type="ECO:0000313" key="15">
    <source>
        <dbReference type="EMBL" id="NME27710.1"/>
    </source>
</evidence>
<dbReference type="PANTHER" id="PTHR43560:SF1">
    <property type="entry name" value="ION-TRANSLOCATING OXIDOREDUCTASE COMPLEX SUBUNIT B"/>
    <property type="match status" value="1"/>
</dbReference>
<comment type="caution">
    <text evidence="10">Lacks conserved residue(s) required for the propagation of feature annotation.</text>
</comment>
<evidence type="ECO:0000256" key="11">
    <source>
        <dbReference type="SAM" id="Phobius"/>
    </source>
</evidence>
<keyword evidence="6 10" id="KW-0249">Electron transport</keyword>
<feature type="binding site" evidence="10">
    <location>
        <position position="185"/>
    </location>
    <ligand>
        <name>[4Fe-4S] cluster</name>
        <dbReference type="ChEBI" id="CHEBI:49883"/>
        <label>2</label>
    </ligand>
</feature>
<sequence length="287" mass="30004">MDYTLTAIMAVVILTCIGLVFGFVLASADKKFAMEENPLIGEVKEALPQGQCGACGFAGCAKYAEAVVLDPDVPPNLCVPGKAAVAAVVAKLTGKVAEATEPKYAHVKCRGGNGIAKLAFEYKGVHDCAAAKLVQQGPKFCKFGCLGFGNCVRSCPFGAMTMGENGLPQVNKDICTGCGKCASVCPNHVIELLPISAKVSVSCSSKDFGAPAMKNCKALCLGCGSCMRNCSHKDEEAIKIIDHLAVVNQDVCHHCDNATCLTKCPTGAIGEMIKGVYKKEETKENVG</sequence>
<organism evidence="15 16">
    <name type="scientific">Megasphaera hexanoica</name>
    <dbReference type="NCBI Taxonomy" id="1675036"/>
    <lineage>
        <taxon>Bacteria</taxon>
        <taxon>Bacillati</taxon>
        <taxon>Bacillota</taxon>
        <taxon>Negativicutes</taxon>
        <taxon>Veillonellales</taxon>
        <taxon>Veillonellaceae</taxon>
        <taxon>Megasphaera</taxon>
    </lineage>
</organism>
<feature type="binding site" evidence="10">
    <location>
        <position position="60"/>
    </location>
    <ligand>
        <name>[4Fe-4S] cluster</name>
        <dbReference type="ChEBI" id="CHEBI:49883"/>
        <label>1</label>
    </ligand>
</feature>
<dbReference type="GO" id="GO:0009055">
    <property type="term" value="F:electron transfer activity"/>
    <property type="evidence" value="ECO:0007669"/>
    <property type="project" value="InterPro"/>
</dbReference>
<feature type="domain" description="4Fe-4S ferredoxin-type" evidence="12">
    <location>
        <begin position="243"/>
        <end position="275"/>
    </location>
</feature>
<keyword evidence="2 10" id="KW-0004">4Fe-4S</keyword>
<dbReference type="GO" id="GO:0046872">
    <property type="term" value="F:metal ion binding"/>
    <property type="evidence" value="ECO:0007669"/>
    <property type="project" value="UniProtKB-KW"/>
</dbReference>
<dbReference type="InterPro" id="IPR017896">
    <property type="entry name" value="4Fe4S_Fe-S-bd"/>
</dbReference>
<dbReference type="Proteomes" id="UP000591071">
    <property type="component" value="Unassembled WGS sequence"/>
</dbReference>
<feature type="binding site" evidence="10">
    <location>
        <position position="78"/>
    </location>
    <ligand>
        <name>[4Fe-4S] cluster</name>
        <dbReference type="ChEBI" id="CHEBI:49883"/>
        <label>1</label>
    </ligand>
</feature>
<dbReference type="RefSeq" id="WP_059076696.1">
    <property type="nucleotide sequence ID" value="NZ_CP011940.1"/>
</dbReference>
<keyword evidence="3 10" id="KW-0479">Metal-binding</keyword>
<dbReference type="CDD" id="cd10549">
    <property type="entry name" value="MtMvhB_like"/>
    <property type="match status" value="1"/>
</dbReference>
<feature type="binding site" evidence="10">
    <location>
        <position position="175"/>
    </location>
    <ligand>
        <name>[4Fe-4S] cluster</name>
        <dbReference type="ChEBI" id="CHEBI:49883"/>
        <label>3</label>
    </ligand>
</feature>
<dbReference type="Gene3D" id="3.30.70.20">
    <property type="match status" value="2"/>
</dbReference>
<feature type="domain" description="4Fe-4S ferredoxin-type" evidence="12">
    <location>
        <begin position="166"/>
        <end position="195"/>
    </location>
</feature>
<evidence type="ECO:0000256" key="10">
    <source>
        <dbReference type="HAMAP-Rule" id="MF_00463"/>
    </source>
</evidence>
<dbReference type="Pfam" id="PF04060">
    <property type="entry name" value="FeS"/>
    <property type="match status" value="1"/>
</dbReference>
<evidence type="ECO:0000256" key="6">
    <source>
        <dbReference type="ARBA" id="ARBA00022982"/>
    </source>
</evidence>
<proteinExistence type="inferred from homology"/>
<keyword evidence="9 10" id="KW-0472">Membrane</keyword>
<reference evidence="14 17" key="2">
    <citation type="submission" date="2024-10" db="EMBL/GenBank/DDBJ databases">
        <authorList>
            <person name="Sang B.-I."/>
            <person name="Prabhaharan D."/>
        </authorList>
    </citation>
    <scope>NUCLEOTIDE SEQUENCE [LARGE SCALE GENOMIC DNA]</scope>
    <source>
        <strain evidence="14 17">MH</strain>
    </source>
</reference>
<dbReference type="InterPro" id="IPR007202">
    <property type="entry name" value="4Fe-4S_dom"/>
</dbReference>
<dbReference type="PANTHER" id="PTHR43560">
    <property type="entry name" value="ION-TRANSLOCATING OXIDOREDUCTASE COMPLEX SUBUNIT B"/>
    <property type="match status" value="1"/>
</dbReference>
<dbReference type="SUPFAM" id="SSF54862">
    <property type="entry name" value="4Fe-4S ferredoxins"/>
    <property type="match status" value="1"/>
</dbReference>
<keyword evidence="5 10" id="KW-1278">Translocase</keyword>
<keyword evidence="11" id="KW-0812">Transmembrane</keyword>
<keyword evidence="4 10" id="KW-0677">Repeat</keyword>
<dbReference type="EMBL" id="JBIEKR010000005">
    <property type="protein sequence ID" value="MFG6272926.1"/>
    <property type="molecule type" value="Genomic_DNA"/>
</dbReference>
<comment type="subunit">
    <text evidence="10">The complex is composed of six subunits: RnfA, RnfB, RnfC, RnfD, RnfE and RnfG.</text>
</comment>
<dbReference type="NCBIfam" id="NF005503">
    <property type="entry name" value="PRK07118.1-2"/>
    <property type="match status" value="1"/>
</dbReference>
<comment type="cofactor">
    <cofactor evidence="10">
        <name>[4Fe-4S] cluster</name>
        <dbReference type="ChEBI" id="CHEBI:49883"/>
    </cofactor>
    <text evidence="10">Binds 3 [4Fe-4S] clusters.</text>
</comment>
<dbReference type="AlphaFoldDB" id="A0A848BRF4"/>
<evidence type="ECO:0000256" key="3">
    <source>
        <dbReference type="ARBA" id="ARBA00022723"/>
    </source>
</evidence>
<dbReference type="GO" id="GO:0005886">
    <property type="term" value="C:plasma membrane"/>
    <property type="evidence" value="ECO:0007669"/>
    <property type="project" value="UniProtKB-SubCell"/>
</dbReference>
<dbReference type="Gene3D" id="1.10.15.40">
    <property type="entry name" value="Electron transport complex subunit B, putative Fe-S cluster"/>
    <property type="match status" value="1"/>
</dbReference>
<evidence type="ECO:0000256" key="1">
    <source>
        <dbReference type="ARBA" id="ARBA00022448"/>
    </source>
</evidence>
<evidence type="ECO:0000313" key="14">
    <source>
        <dbReference type="EMBL" id="MFG6272926.1"/>
    </source>
</evidence>
<feature type="binding site" evidence="10">
    <location>
        <position position="55"/>
    </location>
    <ligand>
        <name>[4Fe-4S] cluster</name>
        <dbReference type="ChEBI" id="CHEBI:49883"/>
        <label>1</label>
    </ligand>
</feature>
<dbReference type="HAMAP" id="MF_00463">
    <property type="entry name" value="RsxB_RnfB"/>
    <property type="match status" value="1"/>
</dbReference>
<feature type="domain" description="4Fe-4S ferredoxin-type" evidence="12">
    <location>
        <begin position="136"/>
        <end position="165"/>
    </location>
</feature>
<comment type="function">
    <text evidence="10">Part of a membrane-bound complex that couples electron transfer with translocation of ions across the membrane.</text>
</comment>
<feature type="binding site" evidence="10">
    <location>
        <position position="151"/>
    </location>
    <ligand>
        <name>[4Fe-4S] cluster</name>
        <dbReference type="ChEBI" id="CHEBI:49883"/>
        <label>2</label>
    </ligand>
</feature>
<dbReference type="InterPro" id="IPR010207">
    <property type="entry name" value="Elect_transpt_cplx_RnfB/RsxB"/>
</dbReference>
<evidence type="ECO:0000313" key="17">
    <source>
        <dbReference type="Proteomes" id="UP001605989"/>
    </source>
</evidence>
<accession>A0A848BRF4</accession>
<dbReference type="NCBIfam" id="TIGR01944">
    <property type="entry name" value="rnfB"/>
    <property type="match status" value="1"/>
</dbReference>
<keyword evidence="11" id="KW-1133">Transmembrane helix</keyword>
<dbReference type="OrthoDB" id="9789936at2"/>
<evidence type="ECO:0000256" key="9">
    <source>
        <dbReference type="ARBA" id="ARBA00023136"/>
    </source>
</evidence>
<keyword evidence="17" id="KW-1185">Reference proteome</keyword>
<dbReference type="GO" id="GO:0051539">
    <property type="term" value="F:4 iron, 4 sulfur cluster binding"/>
    <property type="evidence" value="ECO:0007669"/>
    <property type="project" value="UniProtKB-UniRule"/>
</dbReference>
<dbReference type="Proteomes" id="UP001605989">
    <property type="component" value="Unassembled WGS sequence"/>
</dbReference>
<protein>
    <recommendedName>
        <fullName evidence="10">Ion-translocating oxidoreductase complex subunit B</fullName>
        <ecNumber evidence="10">7.-.-.-</ecNumber>
    </recommendedName>
    <alternativeName>
        <fullName evidence="10">Rnf electron transport complex subunit B</fullName>
    </alternativeName>
</protein>
<dbReference type="GO" id="GO:0022900">
    <property type="term" value="P:electron transport chain"/>
    <property type="evidence" value="ECO:0007669"/>
    <property type="project" value="UniProtKB-UniRule"/>
</dbReference>
<dbReference type="InterPro" id="IPR050395">
    <property type="entry name" value="4Fe4S_Ferredoxin_RnfB"/>
</dbReference>
<dbReference type="Pfam" id="PF00037">
    <property type="entry name" value="Fer4"/>
    <property type="match status" value="1"/>
</dbReference>
<feature type="binding site" evidence="10">
    <location>
        <position position="178"/>
    </location>
    <ligand>
        <name>[4Fe-4S] cluster</name>
        <dbReference type="ChEBI" id="CHEBI:49883"/>
        <label>3</label>
    </ligand>
</feature>
<keyword evidence="1 10" id="KW-0813">Transport</keyword>
<evidence type="ECO:0000259" key="12">
    <source>
        <dbReference type="PROSITE" id="PS51379"/>
    </source>
</evidence>
<keyword evidence="7 10" id="KW-0408">Iron</keyword>
<dbReference type="KEGG" id="mhw:ACT01_04535"/>
<dbReference type="PROSITE" id="PS51656">
    <property type="entry name" value="4FE4S"/>
    <property type="match status" value="1"/>
</dbReference>
<reference evidence="15 16" key="1">
    <citation type="submission" date="2020-04" db="EMBL/GenBank/DDBJ databases">
        <authorList>
            <person name="Hitch T.C.A."/>
            <person name="Wylensek D."/>
            <person name="Clavel T."/>
        </authorList>
    </citation>
    <scope>NUCLEOTIDE SEQUENCE [LARGE SCALE GENOMIC DNA]</scope>
    <source>
        <strain evidence="15 16">Oil-RF-744-FAT-WT-6-1</strain>
    </source>
</reference>
<evidence type="ECO:0000256" key="7">
    <source>
        <dbReference type="ARBA" id="ARBA00023004"/>
    </source>
</evidence>
<evidence type="ECO:0000256" key="2">
    <source>
        <dbReference type="ARBA" id="ARBA00022485"/>
    </source>
</evidence>
<name>A0A848BRF4_9FIRM</name>
<feature type="binding site" evidence="10">
    <location>
        <position position="181"/>
    </location>
    <ligand>
        <name>[4Fe-4S] cluster</name>
        <dbReference type="ChEBI" id="CHEBI:49883"/>
        <label>3</label>
    </ligand>
</feature>
<comment type="subcellular location">
    <subcellularLocation>
        <location evidence="10">Cell membrane</location>
    </subcellularLocation>
</comment>
<evidence type="ECO:0000256" key="5">
    <source>
        <dbReference type="ARBA" id="ARBA00022967"/>
    </source>
</evidence>
<feature type="binding site" evidence="10">
    <location>
        <position position="141"/>
    </location>
    <ligand>
        <name>[4Fe-4S] cluster</name>
        <dbReference type="ChEBI" id="CHEBI:49883"/>
        <label>2</label>
    </ligand>
</feature>
<feature type="region of interest" description="Hydrophobic" evidence="10">
    <location>
        <begin position="1"/>
        <end position="29"/>
    </location>
</feature>
<feature type="binding site" evidence="10">
    <location>
        <position position="52"/>
    </location>
    <ligand>
        <name>[4Fe-4S] cluster</name>
        <dbReference type="ChEBI" id="CHEBI:49883"/>
        <label>1</label>
    </ligand>
</feature>
<keyword evidence="8 10" id="KW-0411">Iron-sulfur</keyword>
<dbReference type="EC" id="7.-.-.-" evidence="10"/>
<comment type="similarity">
    <text evidence="10">Belongs to the 4Fe4S bacterial-type ferredoxin family. RnfB subfamily.</text>
</comment>
<evidence type="ECO:0000256" key="4">
    <source>
        <dbReference type="ARBA" id="ARBA00022737"/>
    </source>
</evidence>
<dbReference type="PROSITE" id="PS00198">
    <property type="entry name" value="4FE4S_FER_1"/>
    <property type="match status" value="1"/>
</dbReference>
<evidence type="ECO:0000313" key="16">
    <source>
        <dbReference type="Proteomes" id="UP000591071"/>
    </source>
</evidence>
<comment type="caution">
    <text evidence="15">The sequence shown here is derived from an EMBL/GenBank/DDBJ whole genome shotgun (WGS) entry which is preliminary data.</text>
</comment>
<keyword evidence="10" id="KW-1003">Cell membrane</keyword>
<gene>
    <name evidence="10 14" type="primary">rnfB</name>
    <name evidence="14" type="ORF">ACGTZG_06965</name>
    <name evidence="15" type="ORF">HF872_03590</name>
</gene>
<evidence type="ECO:0000259" key="13">
    <source>
        <dbReference type="PROSITE" id="PS51656"/>
    </source>
</evidence>
<feature type="binding site" evidence="10">
    <location>
        <position position="155"/>
    </location>
    <ligand>
        <name>[4Fe-4S] cluster</name>
        <dbReference type="ChEBI" id="CHEBI:49883"/>
        <label>3</label>
    </ligand>
</feature>
<dbReference type="PROSITE" id="PS51379">
    <property type="entry name" value="4FE4S_FER_2"/>
    <property type="match status" value="3"/>
</dbReference>
<feature type="transmembrane region" description="Helical" evidence="11">
    <location>
        <begin position="6"/>
        <end position="26"/>
    </location>
</feature>
<dbReference type="InterPro" id="IPR017900">
    <property type="entry name" value="4Fe4S_Fe_S_CS"/>
</dbReference>